<dbReference type="EMBL" id="CP011112">
    <property type="protein sequence ID" value="AKU17265.1"/>
    <property type="molecule type" value="Genomic_DNA"/>
</dbReference>
<dbReference type="SUPFAM" id="SSF82549">
    <property type="entry name" value="DAK1/DegV-like"/>
    <property type="match status" value="1"/>
</dbReference>
<dbReference type="KEGG" id="lmoi:VV02_17755"/>
<keyword evidence="1" id="KW-0446">Lipid-binding</keyword>
<evidence type="ECO:0000256" key="1">
    <source>
        <dbReference type="ARBA" id="ARBA00023121"/>
    </source>
</evidence>
<dbReference type="PROSITE" id="PS51482">
    <property type="entry name" value="DEGV"/>
    <property type="match status" value="1"/>
</dbReference>
<dbReference type="PANTHER" id="PTHR33434">
    <property type="entry name" value="DEGV DOMAIN-CONTAINING PROTEIN DR_1986-RELATED"/>
    <property type="match status" value="1"/>
</dbReference>
<dbReference type="STRING" id="571913.VV02_17755"/>
<dbReference type="NCBIfam" id="TIGR00762">
    <property type="entry name" value="DegV"/>
    <property type="match status" value="1"/>
</dbReference>
<organism evidence="2 3">
    <name type="scientific">Luteipulveratus mongoliensis</name>
    <dbReference type="NCBI Taxonomy" id="571913"/>
    <lineage>
        <taxon>Bacteria</taxon>
        <taxon>Bacillati</taxon>
        <taxon>Actinomycetota</taxon>
        <taxon>Actinomycetes</taxon>
        <taxon>Micrococcales</taxon>
        <taxon>Dermacoccaceae</taxon>
        <taxon>Luteipulveratus</taxon>
    </lineage>
</organism>
<dbReference type="Proteomes" id="UP000066480">
    <property type="component" value="Chromosome"/>
</dbReference>
<dbReference type="InterPro" id="IPR003797">
    <property type="entry name" value="DegV"/>
</dbReference>
<accession>A0A0K1JL22</accession>
<dbReference type="Pfam" id="PF02645">
    <property type="entry name" value="DegV"/>
    <property type="match status" value="1"/>
</dbReference>
<dbReference type="InterPro" id="IPR050270">
    <property type="entry name" value="DegV_domain_contain"/>
</dbReference>
<dbReference type="AlphaFoldDB" id="A0A0K1JL22"/>
<dbReference type="PANTHER" id="PTHR33434:SF2">
    <property type="entry name" value="FATTY ACID-BINDING PROTEIN TM_1468"/>
    <property type="match status" value="1"/>
</dbReference>
<sequence length="295" mass="30462">MSVAVVTDSTAYLPSEITDALRIAVVPLHVVVAGRSYAEGREIGTAEVADALRAFRPVSTSKPSAGEFLDIYEKAAADGADEIVSIHISGSMSATVSSAQLAATDSPVPVTVVDSRSLGMAMGFAAMSAAQVAAAGGTSAQVVEAARTRALSGTTMFYVDTLEHLRRGGRIGKASALLGSALSIKPLLQLVDGQIEPLERVRTTSKALARLEERLVAAVEEMEAPLGIDIAVHHLDSEARAKDLQQRLRDRLPTARSVLLVEVGAVVGAHVGPGMLAVAASARTGIAPVIGAAHM</sequence>
<gene>
    <name evidence="2" type="ORF">VV02_17755</name>
</gene>
<keyword evidence="3" id="KW-1185">Reference proteome</keyword>
<dbReference type="GO" id="GO:0008289">
    <property type="term" value="F:lipid binding"/>
    <property type="evidence" value="ECO:0007669"/>
    <property type="project" value="UniProtKB-KW"/>
</dbReference>
<dbReference type="Gene3D" id="3.30.1180.10">
    <property type="match status" value="1"/>
</dbReference>
<reference evidence="2 3" key="1">
    <citation type="submission" date="2015-03" db="EMBL/GenBank/DDBJ databases">
        <title>Luteipulveratus halotolerans sp. nov., a novel actinobacterium (Dermacoccaceae) from Sarawak, Malaysia.</title>
        <authorList>
            <person name="Juboi H."/>
            <person name="Basik A."/>
            <person name="Shamsul S.S."/>
            <person name="Arnold P."/>
            <person name="Schmitt E.K."/>
            <person name="Sanglier J.-J."/>
            <person name="Yeo T."/>
        </authorList>
    </citation>
    <scope>NUCLEOTIDE SEQUENCE [LARGE SCALE GENOMIC DNA]</scope>
    <source>
        <strain evidence="2 3">MN07-A0370</strain>
    </source>
</reference>
<dbReference type="PATRIC" id="fig|571913.6.peg.3601"/>
<evidence type="ECO:0000313" key="2">
    <source>
        <dbReference type="EMBL" id="AKU17265.1"/>
    </source>
</evidence>
<dbReference type="InterPro" id="IPR043168">
    <property type="entry name" value="DegV_C"/>
</dbReference>
<proteinExistence type="predicted"/>
<dbReference type="Gene3D" id="3.40.50.10170">
    <property type="match status" value="1"/>
</dbReference>
<dbReference type="OrthoDB" id="9760324at2"/>
<name>A0A0K1JL22_9MICO</name>
<protein>
    <submittedName>
        <fullName evidence="2">DegV domain-containing protein</fullName>
    </submittedName>
</protein>
<evidence type="ECO:0000313" key="3">
    <source>
        <dbReference type="Proteomes" id="UP000066480"/>
    </source>
</evidence>